<gene>
    <name evidence="2" type="ORF">OVA965_LOCUS41681</name>
    <name evidence="3" type="ORF">TMI583_LOCUS43393</name>
</gene>
<dbReference type="PANTHER" id="PTHR46270:SF2">
    <property type="entry name" value="TIR DOMAIN-CONTAINING PROTEIN"/>
    <property type="match status" value="1"/>
</dbReference>
<protein>
    <recommendedName>
        <fullName evidence="1">TIR domain-containing protein</fullName>
    </recommendedName>
</protein>
<sequence length="200" mass="22602">MATNDKKHVMLSYQWDNKELVLGIYNYLKAQNIRVWMDVQGGMKTHLAESMAEAVENAAVICCFLTPKYQESKNCKLELQYAVGRNVPVIPCMMSASYKPSNWLGITLTDLIWLNFRQLSNDNMNLKGAELIDRIHLCVGDKFDSLLDQQIPVQKDDKPKPRLIKSATIGETKNNSVSKRPSSAVLKLATQTIPEVPFID</sequence>
<dbReference type="Proteomes" id="UP000677228">
    <property type="component" value="Unassembled WGS sequence"/>
</dbReference>
<evidence type="ECO:0000313" key="2">
    <source>
        <dbReference type="EMBL" id="CAF1593611.1"/>
    </source>
</evidence>
<reference evidence="3" key="1">
    <citation type="submission" date="2021-02" db="EMBL/GenBank/DDBJ databases">
        <authorList>
            <person name="Nowell W R."/>
        </authorList>
    </citation>
    <scope>NUCLEOTIDE SEQUENCE</scope>
</reference>
<feature type="non-terminal residue" evidence="3">
    <location>
        <position position="1"/>
    </location>
</feature>
<dbReference type="InterPro" id="IPR000157">
    <property type="entry name" value="TIR_dom"/>
</dbReference>
<dbReference type="SUPFAM" id="SSF52200">
    <property type="entry name" value="Toll/Interleukin receptor TIR domain"/>
    <property type="match status" value="1"/>
</dbReference>
<dbReference type="GO" id="GO:0007165">
    <property type="term" value="P:signal transduction"/>
    <property type="evidence" value="ECO:0007669"/>
    <property type="project" value="InterPro"/>
</dbReference>
<dbReference type="EMBL" id="CAJNOK010048820">
    <property type="protein sequence ID" value="CAF1593611.1"/>
    <property type="molecule type" value="Genomic_DNA"/>
</dbReference>
<dbReference type="Pfam" id="PF13676">
    <property type="entry name" value="TIR_2"/>
    <property type="match status" value="1"/>
</dbReference>
<dbReference type="AlphaFoldDB" id="A0A8S2VSW5"/>
<evidence type="ECO:0000313" key="4">
    <source>
        <dbReference type="Proteomes" id="UP000682733"/>
    </source>
</evidence>
<evidence type="ECO:0000259" key="1">
    <source>
        <dbReference type="Pfam" id="PF13676"/>
    </source>
</evidence>
<dbReference type="InterPro" id="IPR035897">
    <property type="entry name" value="Toll_tir_struct_dom_sf"/>
</dbReference>
<comment type="caution">
    <text evidence="3">The sequence shown here is derived from an EMBL/GenBank/DDBJ whole genome shotgun (WGS) entry which is preliminary data.</text>
</comment>
<proteinExistence type="predicted"/>
<dbReference type="PANTHER" id="PTHR46270">
    <property type="entry name" value="ARMADILLO-TYPE FOLD-RELATED"/>
    <property type="match status" value="1"/>
</dbReference>
<dbReference type="Gene3D" id="3.40.50.10140">
    <property type="entry name" value="Toll/interleukin-1 receptor homology (TIR) domain"/>
    <property type="match status" value="1"/>
</dbReference>
<name>A0A8S2VSW5_9BILA</name>
<organism evidence="3 4">
    <name type="scientific">Didymodactylos carnosus</name>
    <dbReference type="NCBI Taxonomy" id="1234261"/>
    <lineage>
        <taxon>Eukaryota</taxon>
        <taxon>Metazoa</taxon>
        <taxon>Spiralia</taxon>
        <taxon>Gnathifera</taxon>
        <taxon>Rotifera</taxon>
        <taxon>Eurotatoria</taxon>
        <taxon>Bdelloidea</taxon>
        <taxon>Philodinida</taxon>
        <taxon>Philodinidae</taxon>
        <taxon>Didymodactylos</taxon>
    </lineage>
</organism>
<accession>A0A8S2VSW5</accession>
<dbReference type="EMBL" id="CAJOBA010072321">
    <property type="protein sequence ID" value="CAF4398570.1"/>
    <property type="molecule type" value="Genomic_DNA"/>
</dbReference>
<dbReference type="Proteomes" id="UP000682733">
    <property type="component" value="Unassembled WGS sequence"/>
</dbReference>
<feature type="domain" description="TIR" evidence="1">
    <location>
        <begin position="9"/>
        <end position="122"/>
    </location>
</feature>
<evidence type="ECO:0000313" key="3">
    <source>
        <dbReference type="EMBL" id="CAF4398570.1"/>
    </source>
</evidence>